<dbReference type="AlphaFoldDB" id="A0A2K0WAR5"/>
<keyword evidence="2" id="KW-1185">Reference proteome</keyword>
<organism evidence="1 2">
    <name type="scientific">Gibberella nygamai</name>
    <name type="common">Bean root rot disease fungus</name>
    <name type="synonym">Fusarium nygamai</name>
    <dbReference type="NCBI Taxonomy" id="42673"/>
    <lineage>
        <taxon>Eukaryota</taxon>
        <taxon>Fungi</taxon>
        <taxon>Dikarya</taxon>
        <taxon>Ascomycota</taxon>
        <taxon>Pezizomycotina</taxon>
        <taxon>Sordariomycetes</taxon>
        <taxon>Hypocreomycetidae</taxon>
        <taxon>Hypocreales</taxon>
        <taxon>Nectriaceae</taxon>
        <taxon>Fusarium</taxon>
        <taxon>Fusarium fujikuroi species complex</taxon>
    </lineage>
</organism>
<dbReference type="Proteomes" id="UP000236664">
    <property type="component" value="Unassembled WGS sequence"/>
</dbReference>
<dbReference type="OrthoDB" id="5002331at2759"/>
<sequence>MENLDKIATPTHGITSYQMLQWATGNGKSDPWSPVSSIAGFQPADITLSINYTEVQKESTKATAGSTATLKEA</sequence>
<proteinExistence type="predicted"/>
<dbReference type="EMBL" id="MTQA01000092">
    <property type="protein sequence ID" value="PNP79346.1"/>
    <property type="molecule type" value="Genomic_DNA"/>
</dbReference>
<protein>
    <submittedName>
        <fullName evidence="1">Uncharacterized protein</fullName>
    </submittedName>
</protein>
<reference evidence="1 2" key="1">
    <citation type="submission" date="2017-06" db="EMBL/GenBank/DDBJ databases">
        <title>Genome of Fusarium nygamai isolate CS10214.</title>
        <authorList>
            <person name="Gardiner D.M."/>
            <person name="Obanor F."/>
            <person name="Kazan K."/>
        </authorList>
    </citation>
    <scope>NUCLEOTIDE SEQUENCE [LARGE SCALE GENOMIC DNA]</scope>
    <source>
        <strain evidence="1 2">CS10214</strain>
    </source>
</reference>
<comment type="caution">
    <text evidence="1">The sequence shown here is derived from an EMBL/GenBank/DDBJ whole genome shotgun (WGS) entry which is preliminary data.</text>
</comment>
<gene>
    <name evidence="1" type="ORF">FNYG_07422</name>
</gene>
<name>A0A2K0WAR5_GIBNY</name>
<evidence type="ECO:0000313" key="2">
    <source>
        <dbReference type="Proteomes" id="UP000236664"/>
    </source>
</evidence>
<accession>A0A2K0WAR5</accession>
<evidence type="ECO:0000313" key="1">
    <source>
        <dbReference type="EMBL" id="PNP79346.1"/>
    </source>
</evidence>